<gene>
    <name evidence="1" type="ORF">S12H4_19018</name>
</gene>
<dbReference type="AlphaFoldDB" id="X1SZG2"/>
<name>X1SZG2_9ZZZZ</name>
<comment type="caution">
    <text evidence="1">The sequence shown here is derived from an EMBL/GenBank/DDBJ whole genome shotgun (WGS) entry which is preliminary data.</text>
</comment>
<proteinExistence type="predicted"/>
<reference evidence="1" key="1">
    <citation type="journal article" date="2014" name="Front. Microbiol.">
        <title>High frequency of phylogenetically diverse reductive dehalogenase-homologous genes in deep subseafloor sedimentary metagenomes.</title>
        <authorList>
            <person name="Kawai M."/>
            <person name="Futagami T."/>
            <person name="Toyoda A."/>
            <person name="Takaki Y."/>
            <person name="Nishi S."/>
            <person name="Hori S."/>
            <person name="Arai W."/>
            <person name="Tsubouchi T."/>
            <person name="Morono Y."/>
            <person name="Uchiyama I."/>
            <person name="Ito T."/>
            <person name="Fujiyama A."/>
            <person name="Inagaki F."/>
            <person name="Takami H."/>
        </authorList>
    </citation>
    <scope>NUCLEOTIDE SEQUENCE</scope>
    <source>
        <strain evidence="1">Expedition CK06-06</strain>
    </source>
</reference>
<dbReference type="EMBL" id="BARW01009461">
    <property type="protein sequence ID" value="GAI80740.1"/>
    <property type="molecule type" value="Genomic_DNA"/>
</dbReference>
<protein>
    <submittedName>
        <fullName evidence="1">Uncharacterized protein</fullName>
    </submittedName>
</protein>
<sequence length="100" mass="11960">MIKTPNETCDKCGMEIEVPDYDETQPISKYFPKWQRAILKHAWQHHHGDFPQVLKSFTQFIKWLRTPEGKQWNRKQGHWRAKTLNGFVTLYCRSKNEATP</sequence>
<evidence type="ECO:0000313" key="1">
    <source>
        <dbReference type="EMBL" id="GAI80740.1"/>
    </source>
</evidence>
<accession>X1SZG2</accession>
<organism evidence="1">
    <name type="scientific">marine sediment metagenome</name>
    <dbReference type="NCBI Taxonomy" id="412755"/>
    <lineage>
        <taxon>unclassified sequences</taxon>
        <taxon>metagenomes</taxon>
        <taxon>ecological metagenomes</taxon>
    </lineage>
</organism>